<proteinExistence type="predicted"/>
<name>A0A9X2EXM3_9GAMM</name>
<evidence type="ECO:0000313" key="2">
    <source>
        <dbReference type="Proteomes" id="UP001139028"/>
    </source>
</evidence>
<gene>
    <name evidence="1" type="ORF">MO867_22500</name>
</gene>
<dbReference type="RefSeq" id="WP_252473333.1">
    <property type="nucleotide sequence ID" value="NZ_JALBWM010000360.1"/>
</dbReference>
<dbReference type="EMBL" id="JALBWM010000360">
    <property type="protein sequence ID" value="MCO1337098.1"/>
    <property type="molecule type" value="Genomic_DNA"/>
</dbReference>
<comment type="caution">
    <text evidence="1">The sequence shown here is derived from an EMBL/GenBank/DDBJ whole genome shotgun (WGS) entry which is preliminary data.</text>
</comment>
<reference evidence="1" key="1">
    <citation type="journal article" date="2022" name="Arch. Microbiol.">
        <title>Microbulbifer okhotskensis sp. nov., isolated from a deep bottom sediment of the Okhotsk Sea.</title>
        <authorList>
            <person name="Romanenko L."/>
            <person name="Kurilenko V."/>
            <person name="Otstavnykh N."/>
            <person name="Velansky P."/>
            <person name="Isaeva M."/>
            <person name="Mikhailov V."/>
        </authorList>
    </citation>
    <scope>NUCLEOTIDE SEQUENCE</scope>
    <source>
        <strain evidence="1">OS29</strain>
    </source>
</reference>
<protein>
    <submittedName>
        <fullName evidence="1">Mu-like prophage major head subunit gpT family protein</fullName>
    </submittedName>
</protein>
<feature type="non-terminal residue" evidence="1">
    <location>
        <position position="190"/>
    </location>
</feature>
<evidence type="ECO:0000313" key="1">
    <source>
        <dbReference type="EMBL" id="MCO1337098.1"/>
    </source>
</evidence>
<keyword evidence="2" id="KW-1185">Reference proteome</keyword>
<dbReference type="Pfam" id="PF25209">
    <property type="entry name" value="Phage_capsid_4"/>
    <property type="match status" value="1"/>
</dbReference>
<organism evidence="1 2">
    <name type="scientific">Microbulbifer okhotskensis</name>
    <dbReference type="NCBI Taxonomy" id="2926617"/>
    <lineage>
        <taxon>Bacteria</taxon>
        <taxon>Pseudomonadati</taxon>
        <taxon>Pseudomonadota</taxon>
        <taxon>Gammaproteobacteria</taxon>
        <taxon>Cellvibrionales</taxon>
        <taxon>Microbulbiferaceae</taxon>
        <taxon>Microbulbifer</taxon>
    </lineage>
</organism>
<sequence length="190" mass="20295">GNIANKSMLKGYSEAAEVFPQFTATGNLSDFKIATRTDLGTFPSLRQVAPGAEFKYVSIGERAETAALATYGEMFSITRQAIINDDLGAFTRIPQKMGLAAVRTVGDLVFSILLNNPKMADGKALFHDDHGNLATKSGINTASIDAARVLMGKQKDGTAFLNIRPKFLLCDIADEGTAKVALESEFEVGA</sequence>
<dbReference type="AlphaFoldDB" id="A0A9X2EXM3"/>
<accession>A0A9X2EXM3</accession>
<dbReference type="Proteomes" id="UP001139028">
    <property type="component" value="Unassembled WGS sequence"/>
</dbReference>
<feature type="non-terminal residue" evidence="1">
    <location>
        <position position="1"/>
    </location>
</feature>